<gene>
    <name evidence="1" type="ORF">L6452_40622</name>
</gene>
<comment type="caution">
    <text evidence="1">The sequence shown here is derived from an EMBL/GenBank/DDBJ whole genome shotgun (WGS) entry which is preliminary data.</text>
</comment>
<keyword evidence="2" id="KW-1185">Reference proteome</keyword>
<dbReference type="EMBL" id="CM042062">
    <property type="protein sequence ID" value="KAI3669387.1"/>
    <property type="molecule type" value="Genomic_DNA"/>
</dbReference>
<reference evidence="1 2" key="2">
    <citation type="journal article" date="2022" name="Mol. Ecol. Resour.">
        <title>The genomes of chicory, endive, great burdock and yacon provide insights into Asteraceae paleo-polyploidization history and plant inulin production.</title>
        <authorList>
            <person name="Fan W."/>
            <person name="Wang S."/>
            <person name="Wang H."/>
            <person name="Wang A."/>
            <person name="Jiang F."/>
            <person name="Liu H."/>
            <person name="Zhao H."/>
            <person name="Xu D."/>
            <person name="Zhang Y."/>
        </authorList>
    </citation>
    <scope>NUCLEOTIDE SEQUENCE [LARGE SCALE GENOMIC DNA]</scope>
    <source>
        <strain evidence="2">cv. Niubang</strain>
    </source>
</reference>
<protein>
    <submittedName>
        <fullName evidence="1">Uncharacterized protein</fullName>
    </submittedName>
</protein>
<reference evidence="2" key="1">
    <citation type="journal article" date="2022" name="Mol. Ecol. Resour.">
        <title>The genomes of chicory, endive, great burdock and yacon provide insights into Asteraceae palaeo-polyploidization history and plant inulin production.</title>
        <authorList>
            <person name="Fan W."/>
            <person name="Wang S."/>
            <person name="Wang H."/>
            <person name="Wang A."/>
            <person name="Jiang F."/>
            <person name="Liu H."/>
            <person name="Zhao H."/>
            <person name="Xu D."/>
            <person name="Zhang Y."/>
        </authorList>
    </citation>
    <scope>NUCLEOTIDE SEQUENCE [LARGE SCALE GENOMIC DNA]</scope>
    <source>
        <strain evidence="2">cv. Niubang</strain>
    </source>
</reference>
<proteinExistence type="predicted"/>
<sequence>MKRRNTASSGSNTSSDARTSVNVEDEEIDVRPMGTKRAKRKQKEIAVTSNAEIKDAMVVVGCKFSMERRRRVVYCGQAMAVERRSIAGGCDGGQRRKGCGWVIRGRRWWLRGVTTVVESPVSNGCDVEDGRTKMYGGFKWQNRQCLYGGGRLLLRGWLSATMVADGT</sequence>
<accession>A0ACB8XMZ1</accession>
<evidence type="ECO:0000313" key="1">
    <source>
        <dbReference type="EMBL" id="KAI3669387.1"/>
    </source>
</evidence>
<evidence type="ECO:0000313" key="2">
    <source>
        <dbReference type="Proteomes" id="UP001055879"/>
    </source>
</evidence>
<name>A0ACB8XMZ1_ARCLA</name>
<dbReference type="Proteomes" id="UP001055879">
    <property type="component" value="Linkage Group LG16"/>
</dbReference>
<organism evidence="1 2">
    <name type="scientific">Arctium lappa</name>
    <name type="common">Greater burdock</name>
    <name type="synonym">Lappa major</name>
    <dbReference type="NCBI Taxonomy" id="4217"/>
    <lineage>
        <taxon>Eukaryota</taxon>
        <taxon>Viridiplantae</taxon>
        <taxon>Streptophyta</taxon>
        <taxon>Embryophyta</taxon>
        <taxon>Tracheophyta</taxon>
        <taxon>Spermatophyta</taxon>
        <taxon>Magnoliopsida</taxon>
        <taxon>eudicotyledons</taxon>
        <taxon>Gunneridae</taxon>
        <taxon>Pentapetalae</taxon>
        <taxon>asterids</taxon>
        <taxon>campanulids</taxon>
        <taxon>Asterales</taxon>
        <taxon>Asteraceae</taxon>
        <taxon>Carduoideae</taxon>
        <taxon>Cardueae</taxon>
        <taxon>Arctiinae</taxon>
        <taxon>Arctium</taxon>
    </lineage>
</organism>